<feature type="region of interest" description="Disordered" evidence="1">
    <location>
        <begin position="90"/>
        <end position="130"/>
    </location>
</feature>
<proteinExistence type="predicted"/>
<dbReference type="OrthoDB" id="7694678at2759"/>
<dbReference type="Proteomes" id="UP000078512">
    <property type="component" value="Unassembled WGS sequence"/>
</dbReference>
<feature type="compositionally biased region" description="Low complexity" evidence="1">
    <location>
        <begin position="450"/>
        <end position="472"/>
    </location>
</feature>
<feature type="region of interest" description="Disordered" evidence="1">
    <location>
        <begin position="672"/>
        <end position="770"/>
    </location>
</feature>
<dbReference type="AlphaFoldDB" id="A0A197KBE4"/>
<feature type="region of interest" description="Disordered" evidence="1">
    <location>
        <begin position="176"/>
        <end position="249"/>
    </location>
</feature>
<feature type="region of interest" description="Disordered" evidence="1">
    <location>
        <begin position="52"/>
        <end position="74"/>
    </location>
</feature>
<feature type="region of interest" description="Disordered" evidence="1">
    <location>
        <begin position="547"/>
        <end position="627"/>
    </location>
</feature>
<evidence type="ECO:0000313" key="3">
    <source>
        <dbReference type="Proteomes" id="UP000078512"/>
    </source>
</evidence>
<evidence type="ECO:0008006" key="4">
    <source>
        <dbReference type="Google" id="ProtNLM"/>
    </source>
</evidence>
<evidence type="ECO:0000256" key="1">
    <source>
        <dbReference type="SAM" id="MobiDB-lite"/>
    </source>
</evidence>
<reference evidence="2 3" key="1">
    <citation type="submission" date="2016-05" db="EMBL/GenBank/DDBJ databases">
        <title>Genome sequencing reveals origins of a unique bacterial endosymbiosis in the earliest lineages of terrestrial Fungi.</title>
        <authorList>
            <consortium name="DOE Joint Genome Institute"/>
            <person name="Uehling J."/>
            <person name="Gryganskyi A."/>
            <person name="Hameed K."/>
            <person name="Tschaplinski T."/>
            <person name="Misztal P."/>
            <person name="Wu S."/>
            <person name="Desiro A."/>
            <person name="Vande Pol N."/>
            <person name="Du Z.-Y."/>
            <person name="Zienkiewicz A."/>
            <person name="Zienkiewicz K."/>
            <person name="Morin E."/>
            <person name="Tisserant E."/>
            <person name="Splivallo R."/>
            <person name="Hainaut M."/>
            <person name="Henrissat B."/>
            <person name="Ohm R."/>
            <person name="Kuo A."/>
            <person name="Yan J."/>
            <person name="Lipzen A."/>
            <person name="Nolan M."/>
            <person name="Labutti K."/>
            <person name="Barry K."/>
            <person name="Goldstein A."/>
            <person name="Labbe J."/>
            <person name="Schadt C."/>
            <person name="Tuskan G."/>
            <person name="Grigoriev I."/>
            <person name="Martin F."/>
            <person name="Vilgalys R."/>
            <person name="Bonito G."/>
        </authorList>
    </citation>
    <scope>NUCLEOTIDE SEQUENCE [LARGE SCALE GENOMIC DNA]</scope>
    <source>
        <strain evidence="2 3">AG-77</strain>
    </source>
</reference>
<evidence type="ECO:0000313" key="2">
    <source>
        <dbReference type="EMBL" id="OAQ34006.1"/>
    </source>
</evidence>
<protein>
    <recommendedName>
        <fullName evidence="4">Structure-specific endonuclease subunit SLX4</fullName>
    </recommendedName>
</protein>
<feature type="region of interest" description="Disordered" evidence="1">
    <location>
        <begin position="366"/>
        <end position="488"/>
    </location>
</feature>
<feature type="compositionally biased region" description="Basic residues" evidence="1">
    <location>
        <begin position="225"/>
        <end position="235"/>
    </location>
</feature>
<feature type="compositionally biased region" description="Basic and acidic residues" evidence="1">
    <location>
        <begin position="701"/>
        <end position="713"/>
    </location>
</feature>
<organism evidence="2 3">
    <name type="scientific">Linnemannia elongata AG-77</name>
    <dbReference type="NCBI Taxonomy" id="1314771"/>
    <lineage>
        <taxon>Eukaryota</taxon>
        <taxon>Fungi</taxon>
        <taxon>Fungi incertae sedis</taxon>
        <taxon>Mucoromycota</taxon>
        <taxon>Mortierellomycotina</taxon>
        <taxon>Mortierellomycetes</taxon>
        <taxon>Mortierellales</taxon>
        <taxon>Mortierellaceae</taxon>
        <taxon>Linnemannia</taxon>
    </lineage>
</organism>
<keyword evidence="3" id="KW-1185">Reference proteome</keyword>
<sequence length="865" mass="95493">MSLMEQRKGLEAESVKSLKSEIVGHLDEMQRSIEQAKQVAYVKILESIERNPAAAARLTPPKSREPILVEDSGEANDYIVDEDAVVLSQDIQEGPSSPLLRYSKIPEQEKSESPKLFDSPPPTTSPKSLVVESVGSPVCEALSQDLNRSCTMDDVVNDLAMDDDDVYQDGDLVYSSGVMAYSPSPSPRQQSPPRLASPPPQTRAMTPYDFLDLSSPPEVEPPKTPVRRPRPKKNTRAPSPSSPDILLGELPPRLDFAKMGYHKADELADLENLDKEASGGWANVTTPKKSQRSNKAIGRSTYKFGKRLPGQSQSQQETLMRKAPTAASISVRLEPLPATSAVGGEGGLEELGNWPTASQLIATRRAAALQGDEQELQPTSSQVLASPRRPAVSSQPAGSPHRPAASPQSAMSPRRSALGRPGSSLVESYRKAATRARNAANGTLQVLTESQSQTSSQTHAQNQSQSQSLSQNAPPHTPSNKAARARAKEFAAAAARAVDTMKAQQSMPRYDLMSVTTLRMLAVGFGLKATSKKLLSEQLTAIWERVNENSPKVDQQEEGAGPQAEASNNGESSSRGGQLQQDRWRDMDQDEPAARSSQLLGQDDRASSPPPFQSVDDTAPGYMSPILSDNDHTYDHLFDNDNHYDTNYNMDYDNNYRNFDNDLQLDNHSQEYKYGLDNDTGNDRSETFVNTKRGRGGSVDAVKDGKRKESYYKDEDDADGGVDGDQESEGSDEEDDFSQRTQDDEGEDDDDGGEDMEEPSDQEEPEITPPTLERQLFDFLSKASHFRKQYLTYKVLTVTNVFPLFDQPLDLEQVWEECSAAQIRCTRQQLRQFLDKQSIICFVPAHSTLQSWRKTRAKKQKRVHP</sequence>
<dbReference type="STRING" id="1314771.A0A197KBE4"/>
<feature type="region of interest" description="Disordered" evidence="1">
    <location>
        <begin position="279"/>
        <end position="326"/>
    </location>
</feature>
<name>A0A197KBE4_9FUNG</name>
<feature type="compositionally biased region" description="Acidic residues" evidence="1">
    <location>
        <begin position="714"/>
        <end position="736"/>
    </location>
</feature>
<accession>A0A197KBE4</accession>
<feature type="compositionally biased region" description="Acidic residues" evidence="1">
    <location>
        <begin position="744"/>
        <end position="766"/>
    </location>
</feature>
<gene>
    <name evidence="2" type="ORF">K457DRAFT_122413</name>
</gene>
<dbReference type="EMBL" id="KV442019">
    <property type="protein sequence ID" value="OAQ34006.1"/>
    <property type="molecule type" value="Genomic_DNA"/>
</dbReference>
<feature type="compositionally biased region" description="Basic and acidic residues" evidence="1">
    <location>
        <begin position="672"/>
        <end position="686"/>
    </location>
</feature>
<feature type="compositionally biased region" description="Polar residues" evidence="1">
    <location>
        <begin position="565"/>
        <end position="581"/>
    </location>
</feature>
<feature type="compositionally biased region" description="Basic and acidic residues" evidence="1">
    <location>
        <begin position="104"/>
        <end position="115"/>
    </location>
</feature>